<dbReference type="Proteomes" id="UP000064920">
    <property type="component" value="Chromosome"/>
</dbReference>
<dbReference type="Gene3D" id="2.40.50.100">
    <property type="match status" value="1"/>
</dbReference>
<dbReference type="STRING" id="1397108.IMCC12053_1337"/>
<accession>A0A0N7HII1</accession>
<dbReference type="Gene3D" id="1.10.287.470">
    <property type="entry name" value="Helix hairpin bin"/>
    <property type="match status" value="1"/>
</dbReference>
<dbReference type="GO" id="GO:0015562">
    <property type="term" value="F:efflux transmembrane transporter activity"/>
    <property type="evidence" value="ECO:0007669"/>
    <property type="project" value="TreeGrafter"/>
</dbReference>
<dbReference type="Gene3D" id="2.40.420.20">
    <property type="match status" value="1"/>
</dbReference>
<dbReference type="Gene3D" id="2.40.30.170">
    <property type="match status" value="1"/>
</dbReference>
<sequence>MRFLRRSLVGLFLMSLTTALLIAGGYRFYSAFQERQAREGTSAPARERQFAVNVVTVTPSRLVPVLSTYGEVEASRTLELRMPAGGRVIELSERFEEGGAVKAGDVLMRVDPADAAAALRVAQADVQEAKAELSEAERALLISVDDLAAARAQTDLRTAALERQENLQTRGVGSASAVETAALSEASARQAVLSKRQSLANAEARVDQAKTGVLRAQIALEEAERSLGDTTLVAEFDGVLTGVVGALGAIVNANEQVGSLIAPDALQVAFRISTQQYSRLVGDQRALPRLPVTVSLDVAGVDLTATGEVTRESAAVGDGQTGRLLFARLDVSAGLRPGDFVNVRIDEPELTNVARIPSSAVDASQTVLAITDESRLEVRDAPVLRRQGDDVIVDATAIAGRQIVAERSPLLGAGIRVRVNGAEPDTNAQSAADANSDMVALSDDQRAKLIAFVDGNTRMPEEARARIKEQLAADEVPAELITRLESRMGS</sequence>
<gene>
    <name evidence="1" type="ORF">IMCC12053_1337</name>
</gene>
<dbReference type="KEGG" id="cmar:IMCC12053_1337"/>
<dbReference type="PANTHER" id="PTHR30469:SF15">
    <property type="entry name" value="HLYD FAMILY OF SECRETION PROTEINS"/>
    <property type="match status" value="1"/>
</dbReference>
<dbReference type="GO" id="GO:1990281">
    <property type="term" value="C:efflux pump complex"/>
    <property type="evidence" value="ECO:0007669"/>
    <property type="project" value="TreeGrafter"/>
</dbReference>
<dbReference type="OrthoDB" id="7626141at2"/>
<reference evidence="1 2" key="1">
    <citation type="submission" date="2015-05" db="EMBL/GenBank/DDBJ databases">
        <authorList>
            <person name="Wang D.B."/>
            <person name="Wang M."/>
        </authorList>
    </citation>
    <scope>NUCLEOTIDE SEQUENCE [LARGE SCALE GENOMIC DNA]</scope>
    <source>
        <strain evidence="1 2">IMCC 12053</strain>
    </source>
</reference>
<dbReference type="PANTHER" id="PTHR30469">
    <property type="entry name" value="MULTIDRUG RESISTANCE PROTEIN MDTA"/>
    <property type="match status" value="1"/>
</dbReference>
<organism evidence="1 2">
    <name type="scientific">Celeribacter marinus</name>
    <dbReference type="NCBI Taxonomy" id="1397108"/>
    <lineage>
        <taxon>Bacteria</taxon>
        <taxon>Pseudomonadati</taxon>
        <taxon>Pseudomonadota</taxon>
        <taxon>Alphaproteobacteria</taxon>
        <taxon>Rhodobacterales</taxon>
        <taxon>Roseobacteraceae</taxon>
        <taxon>Celeribacter</taxon>
    </lineage>
</organism>
<dbReference type="AlphaFoldDB" id="A0A0N7HII1"/>
<keyword evidence="2" id="KW-1185">Reference proteome</keyword>
<name>A0A0N7HII1_9RHOB</name>
<proteinExistence type="predicted"/>
<dbReference type="EMBL" id="CP012023">
    <property type="protein sequence ID" value="ALI55285.1"/>
    <property type="molecule type" value="Genomic_DNA"/>
</dbReference>
<evidence type="ECO:0000313" key="1">
    <source>
        <dbReference type="EMBL" id="ALI55285.1"/>
    </source>
</evidence>
<dbReference type="SUPFAM" id="SSF111369">
    <property type="entry name" value="HlyD-like secretion proteins"/>
    <property type="match status" value="2"/>
</dbReference>
<dbReference type="PATRIC" id="fig|1397108.4.peg.1369"/>
<evidence type="ECO:0000313" key="2">
    <source>
        <dbReference type="Proteomes" id="UP000064920"/>
    </source>
</evidence>
<protein>
    <submittedName>
        <fullName evidence="1">Membrane fusion protein of RND family multidrug efflux pump</fullName>
    </submittedName>
</protein>